<gene>
    <name evidence="4" type="primary">LOC104779264</name>
</gene>
<proteinExistence type="predicted"/>
<evidence type="ECO:0000256" key="1">
    <source>
        <dbReference type="SAM" id="MobiDB-lite"/>
    </source>
</evidence>
<feature type="compositionally biased region" description="Gly residues" evidence="1">
    <location>
        <begin position="127"/>
        <end position="137"/>
    </location>
</feature>
<dbReference type="Proteomes" id="UP000694864">
    <property type="component" value="Chromosome 3"/>
</dbReference>
<evidence type="ECO:0000313" key="4">
    <source>
        <dbReference type="RefSeq" id="XP_010501927.1"/>
    </source>
</evidence>
<name>A0ABM0YJG8_CAMSA</name>
<accession>A0ABM0YJG8</accession>
<dbReference type="Gene3D" id="1.10.10.60">
    <property type="entry name" value="Homeodomain-like"/>
    <property type="match status" value="1"/>
</dbReference>
<sequence>MGLGGTSGVNQATPSIDHSTYIPRKSPKWTTEKNLVLLSGWIKYGTDNIVGRNQKSESFWGKIAEYCNEFCSFDPPRSATTCRNRYNYVNTKLGKWIGAYDNVKRMQQRGRSEQDVVAKAHEIYTDGGNGGNTGSGSSGSKRTHDSDASDSNSVGSSARPMGKDATKKAKKKGKGAVLEVVNEEFNVYKKLKEQELKRLDNISMMQEEAIQKQEESNIVMKEKTRAMNTKMWMKLSEKNCLNDNERKLMQKLSYELFG</sequence>
<dbReference type="InterPro" id="IPR001005">
    <property type="entry name" value="SANT/Myb"/>
</dbReference>
<evidence type="ECO:0000259" key="2">
    <source>
        <dbReference type="PROSITE" id="PS50090"/>
    </source>
</evidence>
<feature type="domain" description="Myb-like" evidence="2">
    <location>
        <begin position="28"/>
        <end position="90"/>
    </location>
</feature>
<protein>
    <submittedName>
        <fullName evidence="4">Glutathione S-transferase T3-like</fullName>
    </submittedName>
</protein>
<reference evidence="4" key="2">
    <citation type="submission" date="2025-08" db="UniProtKB">
        <authorList>
            <consortium name="RefSeq"/>
        </authorList>
    </citation>
    <scope>IDENTIFICATION</scope>
    <source>
        <tissue evidence="4">Leaf</tissue>
    </source>
</reference>
<dbReference type="PANTHER" id="PTHR45023">
    <property type="match status" value="1"/>
</dbReference>
<dbReference type="PROSITE" id="PS50090">
    <property type="entry name" value="MYB_LIKE"/>
    <property type="match status" value="1"/>
</dbReference>
<feature type="compositionally biased region" description="Polar residues" evidence="1">
    <location>
        <begin position="8"/>
        <end position="18"/>
    </location>
</feature>
<keyword evidence="3" id="KW-1185">Reference proteome</keyword>
<evidence type="ECO:0000313" key="3">
    <source>
        <dbReference type="Proteomes" id="UP000694864"/>
    </source>
</evidence>
<dbReference type="PANTHER" id="PTHR45023:SF13">
    <property type="entry name" value="PUTATIVE-RELATED"/>
    <property type="match status" value="1"/>
</dbReference>
<dbReference type="GeneID" id="104779264"/>
<reference evidence="3" key="1">
    <citation type="journal article" date="2014" name="Nat. Commun.">
        <title>The emerging biofuel crop Camelina sativa retains a highly undifferentiated hexaploid genome structure.</title>
        <authorList>
            <person name="Kagale S."/>
            <person name="Koh C."/>
            <person name="Nixon J."/>
            <person name="Bollina V."/>
            <person name="Clarke W.E."/>
            <person name="Tuteja R."/>
            <person name="Spillane C."/>
            <person name="Robinson S.J."/>
            <person name="Links M.G."/>
            <person name="Clarke C."/>
            <person name="Higgins E.E."/>
            <person name="Huebert T."/>
            <person name="Sharpe A.G."/>
            <person name="Parkin I.A."/>
        </authorList>
    </citation>
    <scope>NUCLEOTIDE SEQUENCE [LARGE SCALE GENOMIC DNA]</scope>
    <source>
        <strain evidence="3">cv. DH55</strain>
    </source>
</reference>
<feature type="region of interest" description="Disordered" evidence="1">
    <location>
        <begin position="122"/>
        <end position="173"/>
    </location>
</feature>
<dbReference type="RefSeq" id="XP_010501927.1">
    <property type="nucleotide sequence ID" value="XM_010503625.1"/>
</dbReference>
<organism evidence="3 4">
    <name type="scientific">Camelina sativa</name>
    <name type="common">False flax</name>
    <name type="synonym">Myagrum sativum</name>
    <dbReference type="NCBI Taxonomy" id="90675"/>
    <lineage>
        <taxon>Eukaryota</taxon>
        <taxon>Viridiplantae</taxon>
        <taxon>Streptophyta</taxon>
        <taxon>Embryophyta</taxon>
        <taxon>Tracheophyta</taxon>
        <taxon>Spermatophyta</taxon>
        <taxon>Magnoliopsida</taxon>
        <taxon>eudicotyledons</taxon>
        <taxon>Gunneridae</taxon>
        <taxon>Pentapetalae</taxon>
        <taxon>rosids</taxon>
        <taxon>malvids</taxon>
        <taxon>Brassicales</taxon>
        <taxon>Brassicaceae</taxon>
        <taxon>Camelineae</taxon>
        <taxon>Camelina</taxon>
    </lineage>
</organism>
<feature type="region of interest" description="Disordered" evidence="1">
    <location>
        <begin position="1"/>
        <end position="23"/>
    </location>
</feature>